<dbReference type="AlphaFoldDB" id="A0A316A8R1"/>
<reference evidence="2 3" key="1">
    <citation type="submission" date="2018-03" db="EMBL/GenBank/DDBJ databases">
        <title>Genomic Encyclopedia of Archaeal and Bacterial Type Strains, Phase II (KMG-II): from individual species to whole genera.</title>
        <authorList>
            <person name="Goeker M."/>
        </authorList>
    </citation>
    <scope>NUCLEOTIDE SEQUENCE [LARGE SCALE GENOMIC DNA]</scope>
    <source>
        <strain evidence="2 3">DSM 100346</strain>
    </source>
</reference>
<evidence type="ECO:0008006" key="4">
    <source>
        <dbReference type="Google" id="ProtNLM"/>
    </source>
</evidence>
<organism evidence="2 3">
    <name type="scientific">Dyadobacter jejuensis</name>
    <dbReference type="NCBI Taxonomy" id="1082580"/>
    <lineage>
        <taxon>Bacteria</taxon>
        <taxon>Pseudomonadati</taxon>
        <taxon>Bacteroidota</taxon>
        <taxon>Cytophagia</taxon>
        <taxon>Cytophagales</taxon>
        <taxon>Spirosomataceae</taxon>
        <taxon>Dyadobacter</taxon>
    </lineage>
</organism>
<evidence type="ECO:0000313" key="2">
    <source>
        <dbReference type="EMBL" id="PWJ53234.1"/>
    </source>
</evidence>
<dbReference type="OrthoDB" id="5526466at2"/>
<dbReference type="Gene3D" id="2.60.120.1140">
    <property type="entry name" value="Protein of unknown function DUF192"/>
    <property type="match status" value="1"/>
</dbReference>
<feature type="transmembrane region" description="Helical" evidence="1">
    <location>
        <begin position="7"/>
        <end position="30"/>
    </location>
</feature>
<dbReference type="EMBL" id="QGDT01000025">
    <property type="protein sequence ID" value="PWJ53234.1"/>
    <property type="molecule type" value="Genomic_DNA"/>
</dbReference>
<dbReference type="InterPro" id="IPR003795">
    <property type="entry name" value="DUF192"/>
</dbReference>
<keyword evidence="1" id="KW-1133">Transmembrane helix</keyword>
<comment type="caution">
    <text evidence="2">The sequence shown here is derived from an EMBL/GenBank/DDBJ whole genome shotgun (WGS) entry which is preliminary data.</text>
</comment>
<dbReference type="Proteomes" id="UP000245880">
    <property type="component" value="Unassembled WGS sequence"/>
</dbReference>
<gene>
    <name evidence="2" type="ORF">CLV98_12517</name>
</gene>
<keyword evidence="1" id="KW-0472">Membrane</keyword>
<dbReference type="Pfam" id="PF02643">
    <property type="entry name" value="DUF192"/>
    <property type="match status" value="1"/>
</dbReference>
<sequence length="168" mass="18464">MSNRTTLFARILLLVVIMASLAYLLAPYLANDKAGDTSPPTETVSFTKEGSLAFLKNDSLLVAIDIEYAATPHERNRGLMNRPTLPPSAGMLFVFEESEPRAFWMKNTIVPLDIIYVDENKKIISIAAHTTPYSEQDIPSNGNAQYVVEVNAGFSATHQIQVGDAISF</sequence>
<evidence type="ECO:0000313" key="3">
    <source>
        <dbReference type="Proteomes" id="UP000245880"/>
    </source>
</evidence>
<evidence type="ECO:0000256" key="1">
    <source>
        <dbReference type="SAM" id="Phobius"/>
    </source>
</evidence>
<protein>
    <recommendedName>
        <fullName evidence="4">DUF192 domain-containing protein</fullName>
    </recommendedName>
</protein>
<name>A0A316A8R1_9BACT</name>
<dbReference type="PANTHER" id="PTHR37953:SF1">
    <property type="entry name" value="UPF0127 PROTEIN MJ1496"/>
    <property type="match status" value="1"/>
</dbReference>
<proteinExistence type="predicted"/>
<keyword evidence="3" id="KW-1185">Reference proteome</keyword>
<dbReference type="RefSeq" id="WP_109678300.1">
    <property type="nucleotide sequence ID" value="NZ_QGDT01000025.1"/>
</dbReference>
<keyword evidence="1" id="KW-0812">Transmembrane</keyword>
<dbReference type="PANTHER" id="PTHR37953">
    <property type="entry name" value="UPF0127 PROTEIN MJ1496"/>
    <property type="match status" value="1"/>
</dbReference>
<dbReference type="InterPro" id="IPR038695">
    <property type="entry name" value="Saro_0823-like_sf"/>
</dbReference>
<accession>A0A316A8R1</accession>